<dbReference type="Pfam" id="PF00857">
    <property type="entry name" value="Isochorismatase"/>
    <property type="match status" value="1"/>
</dbReference>
<dbReference type="Gene3D" id="3.40.50.850">
    <property type="entry name" value="Isochorismatase-like"/>
    <property type="match status" value="1"/>
</dbReference>
<evidence type="ECO:0000313" key="4">
    <source>
        <dbReference type="Proteomes" id="UP000648801"/>
    </source>
</evidence>
<feature type="domain" description="Isochorismatase-like" evidence="2">
    <location>
        <begin position="22"/>
        <end position="201"/>
    </location>
</feature>
<dbReference type="InterPro" id="IPR036380">
    <property type="entry name" value="Isochorismatase-like_sf"/>
</dbReference>
<dbReference type="RefSeq" id="WP_188757963.1">
    <property type="nucleotide sequence ID" value="NZ_BMJB01000001.1"/>
</dbReference>
<comment type="caution">
    <text evidence="3">The sequence shown here is derived from an EMBL/GenBank/DDBJ whole genome shotgun (WGS) entry which is preliminary data.</text>
</comment>
<dbReference type="AlphaFoldDB" id="A0A916RIL6"/>
<protein>
    <submittedName>
        <fullName evidence="3">Isochorismatase</fullName>
    </submittedName>
</protein>
<dbReference type="Proteomes" id="UP000648801">
    <property type="component" value="Unassembled WGS sequence"/>
</dbReference>
<dbReference type="InterPro" id="IPR050272">
    <property type="entry name" value="Isochorismatase-like_hydrls"/>
</dbReference>
<dbReference type="PANTHER" id="PTHR43540">
    <property type="entry name" value="PEROXYUREIDOACRYLATE/UREIDOACRYLATE AMIDOHYDROLASE-RELATED"/>
    <property type="match status" value="1"/>
</dbReference>
<proteinExistence type="predicted"/>
<name>A0A916RIL6_9BACT</name>
<keyword evidence="1" id="KW-0378">Hydrolase</keyword>
<dbReference type="EMBL" id="BMJB01000001">
    <property type="protein sequence ID" value="GGA58633.1"/>
    <property type="molecule type" value="Genomic_DNA"/>
</dbReference>
<gene>
    <name evidence="3" type="ORF">GCM10011507_07510</name>
</gene>
<accession>A0A916RIL6</accession>
<dbReference type="InterPro" id="IPR000868">
    <property type="entry name" value="Isochorismatase-like_dom"/>
</dbReference>
<dbReference type="CDD" id="cd00431">
    <property type="entry name" value="cysteine_hydrolases"/>
    <property type="match status" value="1"/>
</dbReference>
<keyword evidence="4" id="KW-1185">Reference proteome</keyword>
<sequence>MTTDKGIEIFSSLEELVHPQRTALLIYDMQAGIVPQIADGPTILSKVQTLLDAARCAGIRTIFTRHMSLPLELMGAFQYRMAMAWQRKQSPSEVHSPFLRDSPAFQLVPELKPLASEVIFDKLSMSAFEGTPLAFTLRDCGIRSLILAGIALEVGIEPTCRHAADLGIIPILVRDACGTGHLEAANQCTASLEHMGDTIVTNLDTIAGLLDAITPPSK</sequence>
<evidence type="ECO:0000256" key="1">
    <source>
        <dbReference type="ARBA" id="ARBA00022801"/>
    </source>
</evidence>
<reference evidence="3" key="2">
    <citation type="submission" date="2020-09" db="EMBL/GenBank/DDBJ databases">
        <authorList>
            <person name="Sun Q."/>
            <person name="Zhou Y."/>
        </authorList>
    </citation>
    <scope>NUCLEOTIDE SEQUENCE</scope>
    <source>
        <strain evidence="3">CGMCC 1.15447</strain>
    </source>
</reference>
<reference evidence="3" key="1">
    <citation type="journal article" date="2014" name="Int. J. Syst. Evol. Microbiol.">
        <title>Complete genome sequence of Corynebacterium casei LMG S-19264T (=DSM 44701T), isolated from a smear-ripened cheese.</title>
        <authorList>
            <consortium name="US DOE Joint Genome Institute (JGI-PGF)"/>
            <person name="Walter F."/>
            <person name="Albersmeier A."/>
            <person name="Kalinowski J."/>
            <person name="Ruckert C."/>
        </authorList>
    </citation>
    <scope>NUCLEOTIDE SEQUENCE</scope>
    <source>
        <strain evidence="3">CGMCC 1.15447</strain>
    </source>
</reference>
<evidence type="ECO:0000313" key="3">
    <source>
        <dbReference type="EMBL" id="GGA58633.1"/>
    </source>
</evidence>
<dbReference type="GO" id="GO:0016787">
    <property type="term" value="F:hydrolase activity"/>
    <property type="evidence" value="ECO:0007669"/>
    <property type="project" value="UniProtKB-KW"/>
</dbReference>
<evidence type="ECO:0000259" key="2">
    <source>
        <dbReference type="Pfam" id="PF00857"/>
    </source>
</evidence>
<organism evidence="3 4">
    <name type="scientific">Edaphobacter acidisoli</name>
    <dbReference type="NCBI Taxonomy" id="2040573"/>
    <lineage>
        <taxon>Bacteria</taxon>
        <taxon>Pseudomonadati</taxon>
        <taxon>Acidobacteriota</taxon>
        <taxon>Terriglobia</taxon>
        <taxon>Terriglobales</taxon>
        <taxon>Acidobacteriaceae</taxon>
        <taxon>Edaphobacter</taxon>
    </lineage>
</organism>
<dbReference type="SUPFAM" id="SSF52499">
    <property type="entry name" value="Isochorismatase-like hydrolases"/>
    <property type="match status" value="1"/>
</dbReference>